<organism evidence="2 3">
    <name type="scientific">Dermatophagoides farinae</name>
    <name type="common">American house dust mite</name>
    <dbReference type="NCBI Taxonomy" id="6954"/>
    <lineage>
        <taxon>Eukaryota</taxon>
        <taxon>Metazoa</taxon>
        <taxon>Ecdysozoa</taxon>
        <taxon>Arthropoda</taxon>
        <taxon>Chelicerata</taxon>
        <taxon>Arachnida</taxon>
        <taxon>Acari</taxon>
        <taxon>Acariformes</taxon>
        <taxon>Sarcoptiformes</taxon>
        <taxon>Astigmata</taxon>
        <taxon>Psoroptidia</taxon>
        <taxon>Analgoidea</taxon>
        <taxon>Pyroglyphidae</taxon>
        <taxon>Dermatophagoidinae</taxon>
        <taxon>Dermatophagoides</taxon>
    </lineage>
</organism>
<dbReference type="AlphaFoldDB" id="A0A922HNS0"/>
<gene>
    <name evidence="2" type="ORF">DERF_013989</name>
</gene>
<dbReference type="PANTHER" id="PTHR23419">
    <property type="entry name" value="DIVALENT CATION TOLERANCE CUTA-RELATED"/>
    <property type="match status" value="1"/>
</dbReference>
<comment type="similarity">
    <text evidence="1">Belongs to the CutA family.</text>
</comment>
<dbReference type="Gene3D" id="3.30.70.120">
    <property type="match status" value="1"/>
</dbReference>
<comment type="caution">
    <text evidence="2">The sequence shown here is derived from an EMBL/GenBank/DDBJ whole genome shotgun (WGS) entry which is preliminary data.</text>
</comment>
<dbReference type="GO" id="GO:0010038">
    <property type="term" value="P:response to metal ion"/>
    <property type="evidence" value="ECO:0007669"/>
    <property type="project" value="InterPro"/>
</dbReference>
<accession>A0A922HNS0</accession>
<keyword evidence="3" id="KW-1185">Reference proteome</keyword>
<evidence type="ECO:0000256" key="1">
    <source>
        <dbReference type="ARBA" id="ARBA00010169"/>
    </source>
</evidence>
<protein>
    <submittedName>
        <fullName evidence="2">Uncharacterized protein</fullName>
    </submittedName>
</protein>
<dbReference type="PANTHER" id="PTHR23419:SF8">
    <property type="entry name" value="FI09726P"/>
    <property type="match status" value="1"/>
</dbReference>
<dbReference type="SUPFAM" id="SSF54913">
    <property type="entry name" value="GlnB-like"/>
    <property type="match status" value="1"/>
</dbReference>
<reference evidence="2" key="1">
    <citation type="submission" date="2013-05" db="EMBL/GenBank/DDBJ databases">
        <authorList>
            <person name="Yim A.K.Y."/>
            <person name="Chan T.F."/>
            <person name="Ji K.M."/>
            <person name="Liu X.Y."/>
            <person name="Zhou J.W."/>
            <person name="Li R.Q."/>
            <person name="Yang K.Y."/>
            <person name="Li J."/>
            <person name="Li M."/>
            <person name="Law P.T.W."/>
            <person name="Wu Y.L."/>
            <person name="Cai Z.L."/>
            <person name="Qin H."/>
            <person name="Bao Y."/>
            <person name="Leung R.K.K."/>
            <person name="Ng P.K.S."/>
            <person name="Zou J."/>
            <person name="Zhong X.J."/>
            <person name="Ran P.X."/>
            <person name="Zhong N.S."/>
            <person name="Liu Z.G."/>
            <person name="Tsui S.K.W."/>
        </authorList>
    </citation>
    <scope>NUCLEOTIDE SEQUENCE</scope>
    <source>
        <strain evidence="2">Derf</strain>
        <tissue evidence="2">Whole organism</tissue>
    </source>
</reference>
<dbReference type="InterPro" id="IPR011322">
    <property type="entry name" value="N-reg_PII-like_a/b"/>
</dbReference>
<dbReference type="InterPro" id="IPR015867">
    <property type="entry name" value="N-reg_PII/ATP_PRibTrfase_C"/>
</dbReference>
<reference evidence="2" key="2">
    <citation type="journal article" date="2022" name="Res Sq">
        <title>Comparative Genomics Reveals Insights into the Divergent Evolution of Astigmatic Mites and Household Pest Adaptations.</title>
        <authorList>
            <person name="Xiong Q."/>
            <person name="Wan A.T.-Y."/>
            <person name="Liu X.-Y."/>
            <person name="Fung C.S.-H."/>
            <person name="Xiao X."/>
            <person name="Malainual N."/>
            <person name="Hou J."/>
            <person name="Wang L."/>
            <person name="Wang M."/>
            <person name="Yang K."/>
            <person name="Cui Y."/>
            <person name="Leung E."/>
            <person name="Nong W."/>
            <person name="Shin S.-K."/>
            <person name="Au S."/>
            <person name="Jeong K.Y."/>
            <person name="Chew F.T."/>
            <person name="Hui J."/>
            <person name="Leung T.F."/>
            <person name="Tungtrongchitr A."/>
            <person name="Zhong N."/>
            <person name="Liu Z."/>
            <person name="Tsui S."/>
        </authorList>
    </citation>
    <scope>NUCLEOTIDE SEQUENCE</scope>
    <source>
        <strain evidence="2">Derf</strain>
        <tissue evidence="2">Whole organism</tissue>
    </source>
</reference>
<dbReference type="InterPro" id="IPR004323">
    <property type="entry name" value="Ion_tolerance_CutA"/>
</dbReference>
<sequence>MEIVIVEHTIKEMAAEFSILYVTFPNMEMGRKIAHELLEKRLASFINLIPSVMTMYHEAENVAATKIKTTKNKQTEQIDAEILMMAKIRSTLAPKILDLMDRLHPYDLPEMYTVRIDQMNGTLRDYLDANLARNI</sequence>
<proteinExistence type="inferred from homology"/>
<dbReference type="Proteomes" id="UP000790347">
    <property type="component" value="Unassembled WGS sequence"/>
</dbReference>
<dbReference type="EMBL" id="ASGP02000007">
    <property type="protein sequence ID" value="KAH9498067.1"/>
    <property type="molecule type" value="Genomic_DNA"/>
</dbReference>
<name>A0A922HNS0_DERFA</name>
<evidence type="ECO:0000313" key="2">
    <source>
        <dbReference type="EMBL" id="KAH9498067.1"/>
    </source>
</evidence>
<dbReference type="Pfam" id="PF03091">
    <property type="entry name" value="CutA1"/>
    <property type="match status" value="1"/>
</dbReference>
<dbReference type="GO" id="GO:0005507">
    <property type="term" value="F:copper ion binding"/>
    <property type="evidence" value="ECO:0007669"/>
    <property type="project" value="TreeGrafter"/>
</dbReference>
<evidence type="ECO:0000313" key="3">
    <source>
        <dbReference type="Proteomes" id="UP000790347"/>
    </source>
</evidence>